<organism evidence="3 4">
    <name type="scientific">Drechslerella dactyloides</name>
    <name type="common">Nematode-trapping fungus</name>
    <name type="synonym">Arthrobotrys dactyloides</name>
    <dbReference type="NCBI Taxonomy" id="74499"/>
    <lineage>
        <taxon>Eukaryota</taxon>
        <taxon>Fungi</taxon>
        <taxon>Dikarya</taxon>
        <taxon>Ascomycota</taxon>
        <taxon>Pezizomycotina</taxon>
        <taxon>Orbiliomycetes</taxon>
        <taxon>Orbiliales</taxon>
        <taxon>Orbiliaceae</taxon>
        <taxon>Drechslerella</taxon>
    </lineage>
</organism>
<proteinExistence type="predicted"/>
<dbReference type="Proteomes" id="UP001221413">
    <property type="component" value="Unassembled WGS sequence"/>
</dbReference>
<feature type="transmembrane region" description="Helical" evidence="2">
    <location>
        <begin position="12"/>
        <end position="33"/>
    </location>
</feature>
<evidence type="ECO:0000313" key="3">
    <source>
        <dbReference type="EMBL" id="KAJ6263637.1"/>
    </source>
</evidence>
<reference evidence="3" key="1">
    <citation type="submission" date="2023-01" db="EMBL/GenBank/DDBJ databases">
        <title>The chitinases involved in constricting ring structure development in the nematode-trapping fungus Drechslerella dactyloides.</title>
        <authorList>
            <person name="Wang R."/>
            <person name="Zhang L."/>
            <person name="Tang P."/>
            <person name="Li S."/>
            <person name="Liang L."/>
        </authorList>
    </citation>
    <scope>NUCLEOTIDE SEQUENCE</scope>
    <source>
        <strain evidence="3">YMF1.00031</strain>
    </source>
</reference>
<feature type="region of interest" description="Disordered" evidence="1">
    <location>
        <begin position="47"/>
        <end position="143"/>
    </location>
</feature>
<dbReference type="AlphaFoldDB" id="A0AAD6J767"/>
<feature type="compositionally biased region" description="Gly residues" evidence="1">
    <location>
        <begin position="110"/>
        <end position="120"/>
    </location>
</feature>
<accession>A0AAD6J767</accession>
<keyword evidence="2" id="KW-0472">Membrane</keyword>
<protein>
    <submittedName>
        <fullName evidence="3">Uncharacterized protein</fullName>
    </submittedName>
</protein>
<evidence type="ECO:0000256" key="2">
    <source>
        <dbReference type="SAM" id="Phobius"/>
    </source>
</evidence>
<keyword evidence="4" id="KW-1185">Reference proteome</keyword>
<sequence length="317" mass="34416">MLTLHDLLQSPFTRNFFLLLPFLLLGGLILFLLSRADTLRSGAGLNPPSFIPAQVDNPAAATAGDEEADDEVRGHDAGPVEYDDEVDVDDLLAEAGGGGIVNDDDDGGVDGDGGAGGDGRPGPAAPAPRPPKQRGIVGKKKARNLEMRDQRRAYNEFLQSQARDRRARERTLEADLQDSLFAEKQRRALAEISIEKRKLKDREDLRALDALNAQHVQSLRSLVAEISSAGACGKISLRTLGHRVGKDEEWVKRTMKEEKIPLDPGGGGDVVSLVTESGWLVRVGREEIAAIAQRVEKAGKMSWEELGGELESCLKRL</sequence>
<dbReference type="EMBL" id="JAQGDS010000002">
    <property type="protein sequence ID" value="KAJ6263637.1"/>
    <property type="molecule type" value="Genomic_DNA"/>
</dbReference>
<evidence type="ECO:0000313" key="4">
    <source>
        <dbReference type="Proteomes" id="UP001221413"/>
    </source>
</evidence>
<gene>
    <name evidence="3" type="ORF">Dda_2205</name>
</gene>
<name>A0AAD6J767_DREDA</name>
<keyword evidence="2" id="KW-1133">Transmembrane helix</keyword>
<evidence type="ECO:0000256" key="1">
    <source>
        <dbReference type="SAM" id="MobiDB-lite"/>
    </source>
</evidence>
<comment type="caution">
    <text evidence="3">The sequence shown here is derived from an EMBL/GenBank/DDBJ whole genome shotgun (WGS) entry which is preliminary data.</text>
</comment>
<feature type="compositionally biased region" description="Acidic residues" evidence="1">
    <location>
        <begin position="81"/>
        <end position="92"/>
    </location>
</feature>
<keyword evidence="2" id="KW-0812">Transmembrane</keyword>